<dbReference type="AlphaFoldDB" id="A0AAX6GCS3"/>
<evidence type="ECO:0008006" key="3">
    <source>
        <dbReference type="Google" id="ProtNLM"/>
    </source>
</evidence>
<reference evidence="1" key="1">
    <citation type="journal article" date="2023" name="GigaByte">
        <title>Genome assembly of the bearded iris, Iris pallida Lam.</title>
        <authorList>
            <person name="Bruccoleri R.E."/>
            <person name="Oakeley E.J."/>
            <person name="Faust A.M.E."/>
            <person name="Altorfer M."/>
            <person name="Dessus-Babus S."/>
            <person name="Burckhardt D."/>
            <person name="Oertli M."/>
            <person name="Naumann U."/>
            <person name="Petersen F."/>
            <person name="Wong J."/>
        </authorList>
    </citation>
    <scope>NUCLEOTIDE SEQUENCE</scope>
    <source>
        <strain evidence="1">GSM-AAB239-AS_SAM_17_03QT</strain>
    </source>
</reference>
<dbReference type="EMBL" id="JANAVB010020999">
    <property type="protein sequence ID" value="KAJ6826362.1"/>
    <property type="molecule type" value="Genomic_DNA"/>
</dbReference>
<protein>
    <recommendedName>
        <fullName evidence="3">DUF538 domain-containing protein</fullName>
    </recommendedName>
</protein>
<comment type="caution">
    <text evidence="1">The sequence shown here is derived from an EMBL/GenBank/DDBJ whole genome shotgun (WGS) entry which is preliminary data.</text>
</comment>
<organism evidence="1 2">
    <name type="scientific">Iris pallida</name>
    <name type="common">Sweet iris</name>
    <dbReference type="NCBI Taxonomy" id="29817"/>
    <lineage>
        <taxon>Eukaryota</taxon>
        <taxon>Viridiplantae</taxon>
        <taxon>Streptophyta</taxon>
        <taxon>Embryophyta</taxon>
        <taxon>Tracheophyta</taxon>
        <taxon>Spermatophyta</taxon>
        <taxon>Magnoliopsida</taxon>
        <taxon>Liliopsida</taxon>
        <taxon>Asparagales</taxon>
        <taxon>Iridaceae</taxon>
        <taxon>Iridoideae</taxon>
        <taxon>Irideae</taxon>
        <taxon>Iris</taxon>
    </lineage>
</organism>
<reference evidence="1" key="2">
    <citation type="submission" date="2023-04" db="EMBL/GenBank/DDBJ databases">
        <authorList>
            <person name="Bruccoleri R.E."/>
            <person name="Oakeley E.J."/>
            <person name="Faust A.-M."/>
            <person name="Dessus-Babus S."/>
            <person name="Altorfer M."/>
            <person name="Burckhardt D."/>
            <person name="Oertli M."/>
            <person name="Naumann U."/>
            <person name="Petersen F."/>
            <person name="Wong J."/>
        </authorList>
    </citation>
    <scope>NUCLEOTIDE SEQUENCE</scope>
    <source>
        <strain evidence="1">GSM-AAB239-AS_SAM_17_03QT</strain>
        <tissue evidence="1">Leaf</tissue>
    </source>
</reference>
<dbReference type="SUPFAM" id="SSF141562">
    <property type="entry name" value="At5g01610-like"/>
    <property type="match status" value="1"/>
</dbReference>
<dbReference type="PANTHER" id="PTHR31676">
    <property type="entry name" value="T31J12.3 PROTEIN-RELATED"/>
    <property type="match status" value="1"/>
</dbReference>
<keyword evidence="2" id="KW-1185">Reference proteome</keyword>
<dbReference type="PANTHER" id="PTHR31676:SF20">
    <property type="entry name" value="T19F6.7 PROTEIN"/>
    <property type="match status" value="1"/>
</dbReference>
<proteinExistence type="predicted"/>
<accession>A0AAX6GCS3</accession>
<sequence>MGTLLVSGDERRAGAEIVQGAEACYEHSVNHLAELGFPKGVLPLRDLEECGHVRETGFVWMRQRAPFEYYFKGTGTRVSYDREVTAYVEKGKMKRMTGVKSKQMLLWVPITEMSVVPPDGKKIYFKTPVGIGRAFPAAAFKEEEEEEGALQG</sequence>
<dbReference type="InterPro" id="IPR036758">
    <property type="entry name" value="At5g01610-like"/>
</dbReference>
<evidence type="ECO:0000313" key="2">
    <source>
        <dbReference type="Proteomes" id="UP001140949"/>
    </source>
</evidence>
<evidence type="ECO:0000313" key="1">
    <source>
        <dbReference type="EMBL" id="KAJ6826362.1"/>
    </source>
</evidence>
<dbReference type="InterPro" id="IPR007493">
    <property type="entry name" value="DUF538"/>
</dbReference>
<dbReference type="Gene3D" id="2.30.240.10">
    <property type="entry name" value="At5g01610-like"/>
    <property type="match status" value="1"/>
</dbReference>
<gene>
    <name evidence="1" type="ORF">M6B38_373110</name>
</gene>
<dbReference type="Proteomes" id="UP001140949">
    <property type="component" value="Unassembled WGS sequence"/>
</dbReference>
<dbReference type="Pfam" id="PF04398">
    <property type="entry name" value="DUF538"/>
    <property type="match status" value="1"/>
</dbReference>
<name>A0AAX6GCS3_IRIPA</name>